<feature type="compositionally biased region" description="Basic and acidic residues" evidence="4">
    <location>
        <begin position="136"/>
        <end position="158"/>
    </location>
</feature>
<dbReference type="OrthoDB" id="5801062at2759"/>
<dbReference type="Proteomes" id="UP000294933">
    <property type="component" value="Unassembled WGS sequence"/>
</dbReference>
<keyword evidence="7" id="KW-1185">Reference proteome</keyword>
<keyword evidence="2" id="KW-0227">DNA damage</keyword>
<dbReference type="VEuPathDB" id="FungiDB:BD410DRAFT_413230"/>
<dbReference type="STRING" id="50990.A0A4Y7QJ69"/>
<evidence type="ECO:0000256" key="2">
    <source>
        <dbReference type="ARBA" id="ARBA00022763"/>
    </source>
</evidence>
<evidence type="ECO:0000256" key="3">
    <source>
        <dbReference type="ARBA" id="ARBA00023242"/>
    </source>
</evidence>
<evidence type="ECO:0000256" key="4">
    <source>
        <dbReference type="SAM" id="MobiDB-lite"/>
    </source>
</evidence>
<evidence type="ECO:0000313" key="6">
    <source>
        <dbReference type="EMBL" id="TDL27298.1"/>
    </source>
</evidence>
<protein>
    <recommendedName>
        <fullName evidence="5">DNA endonuclease activator Ctp1 C-terminal domain-containing protein</fullName>
    </recommendedName>
</protein>
<dbReference type="PANTHER" id="PTHR15107:SF0">
    <property type="entry name" value="DNA ENDONUCLEASE ACTIVATOR CTP1 C-TERMINAL DOMAIN-CONTAINING PROTEIN"/>
    <property type="match status" value="1"/>
</dbReference>
<dbReference type="EMBL" id="ML170159">
    <property type="protein sequence ID" value="TDL27298.1"/>
    <property type="molecule type" value="Genomic_DNA"/>
</dbReference>
<name>A0A4Y7QJ69_9AGAM</name>
<dbReference type="PANTHER" id="PTHR15107">
    <property type="entry name" value="RETINOBLASTOMA BINDING PROTEIN 8"/>
    <property type="match status" value="1"/>
</dbReference>
<evidence type="ECO:0000259" key="5">
    <source>
        <dbReference type="Pfam" id="PF08573"/>
    </source>
</evidence>
<comment type="subcellular location">
    <subcellularLocation>
        <location evidence="1">Nucleus</location>
    </subcellularLocation>
</comment>
<proteinExistence type="predicted"/>
<dbReference type="GO" id="GO:0003684">
    <property type="term" value="F:damaged DNA binding"/>
    <property type="evidence" value="ECO:0007669"/>
    <property type="project" value="TreeGrafter"/>
</dbReference>
<dbReference type="Pfam" id="PF08573">
    <property type="entry name" value="SAE2"/>
    <property type="match status" value="1"/>
</dbReference>
<accession>A0A4Y7QJ69</accession>
<keyword evidence="3" id="KW-0539">Nucleus</keyword>
<gene>
    <name evidence="6" type="ORF">BD410DRAFT_413230</name>
</gene>
<dbReference type="InterPro" id="IPR033316">
    <property type="entry name" value="RBBP8-like"/>
</dbReference>
<dbReference type="AlphaFoldDB" id="A0A4Y7QJ69"/>
<reference evidence="6 7" key="1">
    <citation type="submission" date="2018-06" db="EMBL/GenBank/DDBJ databases">
        <title>A transcriptomic atlas of mushroom development highlights an independent origin of complex multicellularity.</title>
        <authorList>
            <consortium name="DOE Joint Genome Institute"/>
            <person name="Krizsan K."/>
            <person name="Almasi E."/>
            <person name="Merenyi Z."/>
            <person name="Sahu N."/>
            <person name="Viragh M."/>
            <person name="Koszo T."/>
            <person name="Mondo S."/>
            <person name="Kiss B."/>
            <person name="Balint B."/>
            <person name="Kues U."/>
            <person name="Barry K."/>
            <person name="Hegedus J.C."/>
            <person name="Henrissat B."/>
            <person name="Johnson J."/>
            <person name="Lipzen A."/>
            <person name="Ohm R."/>
            <person name="Nagy I."/>
            <person name="Pangilinan J."/>
            <person name="Yan J."/>
            <person name="Xiong Y."/>
            <person name="Grigoriev I.V."/>
            <person name="Hibbett D.S."/>
            <person name="Nagy L.G."/>
        </authorList>
    </citation>
    <scope>NUCLEOTIDE SEQUENCE [LARGE SCALE GENOMIC DNA]</scope>
    <source>
        <strain evidence="6 7">SZMC22713</strain>
    </source>
</reference>
<feature type="region of interest" description="Disordered" evidence="4">
    <location>
        <begin position="129"/>
        <end position="167"/>
    </location>
</feature>
<evidence type="ECO:0000313" key="7">
    <source>
        <dbReference type="Proteomes" id="UP000294933"/>
    </source>
</evidence>
<organism evidence="6 7">
    <name type="scientific">Rickenella mellea</name>
    <dbReference type="NCBI Taxonomy" id="50990"/>
    <lineage>
        <taxon>Eukaryota</taxon>
        <taxon>Fungi</taxon>
        <taxon>Dikarya</taxon>
        <taxon>Basidiomycota</taxon>
        <taxon>Agaricomycotina</taxon>
        <taxon>Agaricomycetes</taxon>
        <taxon>Hymenochaetales</taxon>
        <taxon>Rickenellaceae</taxon>
        <taxon>Rickenella</taxon>
    </lineage>
</organism>
<dbReference type="GO" id="GO:0005634">
    <property type="term" value="C:nucleus"/>
    <property type="evidence" value="ECO:0007669"/>
    <property type="project" value="UniProtKB-SubCell"/>
</dbReference>
<sequence>MSETTANQTVNALFEINASNNHGLNFQFDEVVRSKAKRRHLEAEDCECCRDYYNAMGPLPPRLVPPLWNSLSSSRVKPLQSNDEHAESQADHELIERHPTEEHMRQISRHRHEWTRAATPPDYWTIGFPTTQEAENINKKAEDMHQQKRRRMENEASKQHGRFKKRL</sequence>
<dbReference type="GO" id="GO:0010792">
    <property type="term" value="P:DNA double-strand break processing involved in repair via single-strand annealing"/>
    <property type="evidence" value="ECO:0007669"/>
    <property type="project" value="TreeGrafter"/>
</dbReference>
<feature type="domain" description="DNA endonuclease activator Ctp1 C-terminal" evidence="5">
    <location>
        <begin position="27"/>
        <end position="133"/>
    </location>
</feature>
<evidence type="ECO:0000256" key="1">
    <source>
        <dbReference type="ARBA" id="ARBA00004123"/>
    </source>
</evidence>
<dbReference type="InterPro" id="IPR013882">
    <property type="entry name" value="Ctp1_C"/>
</dbReference>